<evidence type="ECO:0000259" key="7">
    <source>
        <dbReference type="Pfam" id="PF00294"/>
    </source>
</evidence>
<dbReference type="Gene3D" id="3.40.1190.20">
    <property type="match status" value="1"/>
</dbReference>
<proteinExistence type="inferred from homology"/>
<name>A0A1I6P550_9BACI</name>
<evidence type="ECO:0000256" key="6">
    <source>
        <dbReference type="PIRNR" id="PIRNR000535"/>
    </source>
</evidence>
<dbReference type="UniPathway" id="UPA00704">
    <property type="reaction ID" value="UER00715"/>
</dbReference>
<evidence type="ECO:0000256" key="2">
    <source>
        <dbReference type="ARBA" id="ARBA00022679"/>
    </source>
</evidence>
<dbReference type="FunFam" id="3.40.1190.20:FF:000001">
    <property type="entry name" value="Phosphofructokinase"/>
    <property type="match status" value="1"/>
</dbReference>
<dbReference type="EC" id="2.7.1.144" evidence="6"/>
<dbReference type="SUPFAM" id="SSF53613">
    <property type="entry name" value="Ribokinase-like"/>
    <property type="match status" value="1"/>
</dbReference>
<dbReference type="Proteomes" id="UP000321773">
    <property type="component" value="Unassembled WGS sequence"/>
</dbReference>
<keyword evidence="11" id="KW-1185">Reference proteome</keyword>
<protein>
    <recommendedName>
        <fullName evidence="6">Tagatose-6-phosphate kinase</fullName>
        <ecNumber evidence="6">2.7.1.144</ecNumber>
    </recommendedName>
</protein>
<keyword evidence="2 6" id="KW-0808">Transferase</keyword>
<evidence type="ECO:0000313" key="8">
    <source>
        <dbReference type="EMBL" id="GEM03117.1"/>
    </source>
</evidence>
<comment type="catalytic activity">
    <reaction evidence="6">
        <text>D-tagatofuranose 6-phosphate + ATP = D-tagatofuranose 1,6-bisphosphate + ADP + H(+)</text>
        <dbReference type="Rhea" id="RHEA:12420"/>
        <dbReference type="ChEBI" id="CHEBI:15378"/>
        <dbReference type="ChEBI" id="CHEBI:30616"/>
        <dbReference type="ChEBI" id="CHEBI:58694"/>
        <dbReference type="ChEBI" id="CHEBI:58695"/>
        <dbReference type="ChEBI" id="CHEBI:456216"/>
        <dbReference type="EC" id="2.7.1.144"/>
    </reaction>
</comment>
<reference evidence="8 11" key="2">
    <citation type="submission" date="2019-07" db="EMBL/GenBank/DDBJ databases">
        <title>Whole genome shotgun sequence of Halolactibacillus miurensis NBRC 100873.</title>
        <authorList>
            <person name="Hosoyama A."/>
            <person name="Uohara A."/>
            <person name="Ohji S."/>
            <person name="Ichikawa N."/>
        </authorList>
    </citation>
    <scope>NUCLEOTIDE SEQUENCE [LARGE SCALE GENOMIC DNA]</scope>
    <source>
        <strain evidence="8 11">NBRC 100873</strain>
    </source>
</reference>
<evidence type="ECO:0000256" key="3">
    <source>
        <dbReference type="ARBA" id="ARBA00022741"/>
    </source>
</evidence>
<organism evidence="9 10">
    <name type="scientific">Halolactibacillus miurensis</name>
    <dbReference type="NCBI Taxonomy" id="306541"/>
    <lineage>
        <taxon>Bacteria</taxon>
        <taxon>Bacillati</taxon>
        <taxon>Bacillota</taxon>
        <taxon>Bacilli</taxon>
        <taxon>Bacillales</taxon>
        <taxon>Bacillaceae</taxon>
        <taxon>Halolactibacillus</taxon>
    </lineage>
</organism>
<dbReference type="PIRSF" id="PIRSF000535">
    <property type="entry name" value="1PFK/6PFK/LacC"/>
    <property type="match status" value="1"/>
</dbReference>
<keyword evidence="5 6" id="KW-0067">ATP-binding</keyword>
<feature type="domain" description="Carbohydrate kinase PfkB" evidence="7">
    <location>
        <begin position="23"/>
        <end position="293"/>
    </location>
</feature>
<reference evidence="9 10" key="1">
    <citation type="submission" date="2016-10" db="EMBL/GenBank/DDBJ databases">
        <authorList>
            <person name="de Groot N.N."/>
        </authorList>
    </citation>
    <scope>NUCLEOTIDE SEQUENCE [LARGE SCALE GENOMIC DNA]</scope>
    <source>
        <strain evidence="9 10">DSM 17074</strain>
    </source>
</reference>
<dbReference type="GO" id="GO:0044281">
    <property type="term" value="P:small molecule metabolic process"/>
    <property type="evidence" value="ECO:0007669"/>
    <property type="project" value="UniProtKB-ARBA"/>
</dbReference>
<keyword evidence="6" id="KW-0423">Lactose metabolism</keyword>
<comment type="pathway">
    <text evidence="6">Carbohydrate metabolism; D-tagatose 6-phosphate degradation; D-glyceraldehyde 3-phosphate and glycerone phosphate from D-tagatose 6-phosphate: step 1/2.</text>
</comment>
<dbReference type="OrthoDB" id="9801219at2"/>
<dbReference type="CDD" id="cd01164">
    <property type="entry name" value="FruK_PfkB_like"/>
    <property type="match status" value="1"/>
</dbReference>
<accession>A0A1I6P550</accession>
<sequence>MILTITMNPSVDIGYSLDTLQINQVNRVLEVSKTAGGKGLNVTRVLTSLQAPVTATGVLGGELGTFIKTELEKLDVTEAFLTIDKPTRNCIAIMHDDGHQTEILEPGPSLTKTEGEAFLSHLDAILSKDITTVTVSGSLPKGLPDDFYVDVVRHINDSGAKCILDTSNKALLRVLESNTKPLIIKPNLEELEALLHQSLPTTDDQIQALHDNLFNGIDVIVLSKGKQGALVKWKDSIYEATLPSVTAVNPVGSGDATVAGLAFSVNQQLEPAVCIQTAMTTGVLNAMEKQTGAINRDNFDDIYRQITITQVL</sequence>
<dbReference type="PROSITE" id="PS00584">
    <property type="entry name" value="PFKB_KINASES_2"/>
    <property type="match status" value="1"/>
</dbReference>
<comment type="similarity">
    <text evidence="1">Belongs to the carbohydrate kinase pfkB family.</text>
</comment>
<dbReference type="GO" id="GO:2001059">
    <property type="term" value="P:D-tagatose 6-phosphate catabolic process"/>
    <property type="evidence" value="ECO:0007669"/>
    <property type="project" value="UniProtKB-UniPathway"/>
</dbReference>
<evidence type="ECO:0000256" key="1">
    <source>
        <dbReference type="ARBA" id="ARBA00005380"/>
    </source>
</evidence>
<dbReference type="InterPro" id="IPR029056">
    <property type="entry name" value="Ribokinase-like"/>
</dbReference>
<dbReference type="NCBIfam" id="TIGR03168">
    <property type="entry name" value="1-PFK"/>
    <property type="match status" value="1"/>
</dbReference>
<keyword evidence="3 6" id="KW-0547">Nucleotide-binding</keyword>
<dbReference type="EMBL" id="FPAI01000001">
    <property type="protein sequence ID" value="SFS35261.1"/>
    <property type="molecule type" value="Genomic_DNA"/>
</dbReference>
<dbReference type="RefSeq" id="WP_062319470.1">
    <property type="nucleotide sequence ID" value="NZ_BJWJ01000001.1"/>
</dbReference>
<keyword evidence="4 9" id="KW-0418">Kinase</keyword>
<evidence type="ECO:0000256" key="4">
    <source>
        <dbReference type="ARBA" id="ARBA00022777"/>
    </source>
</evidence>
<dbReference type="InterPro" id="IPR011611">
    <property type="entry name" value="PfkB_dom"/>
</dbReference>
<dbReference type="GO" id="GO:0009024">
    <property type="term" value="F:tagatose-6-phosphate kinase activity"/>
    <property type="evidence" value="ECO:0007669"/>
    <property type="project" value="UniProtKB-EC"/>
</dbReference>
<dbReference type="PANTHER" id="PTHR46566">
    <property type="entry name" value="1-PHOSPHOFRUCTOKINASE-RELATED"/>
    <property type="match status" value="1"/>
</dbReference>
<evidence type="ECO:0000313" key="10">
    <source>
        <dbReference type="Proteomes" id="UP000199139"/>
    </source>
</evidence>
<dbReference type="AlphaFoldDB" id="A0A1I6P550"/>
<dbReference type="GO" id="GO:0005988">
    <property type="term" value="P:lactose metabolic process"/>
    <property type="evidence" value="ECO:0007669"/>
    <property type="project" value="UniProtKB-KW"/>
</dbReference>
<dbReference type="GO" id="GO:0005829">
    <property type="term" value="C:cytosol"/>
    <property type="evidence" value="ECO:0007669"/>
    <property type="project" value="TreeGrafter"/>
</dbReference>
<dbReference type="Proteomes" id="UP000199139">
    <property type="component" value="Unassembled WGS sequence"/>
</dbReference>
<comment type="similarity">
    <text evidence="6">Belongs to the carbohydrate kinase PfkB family. LacC subfamily.</text>
</comment>
<dbReference type="Pfam" id="PF00294">
    <property type="entry name" value="PfkB"/>
    <property type="match status" value="1"/>
</dbReference>
<evidence type="ECO:0000313" key="9">
    <source>
        <dbReference type="EMBL" id="SFS35261.1"/>
    </source>
</evidence>
<dbReference type="EMBL" id="BJWJ01000001">
    <property type="protein sequence ID" value="GEM03117.1"/>
    <property type="molecule type" value="Genomic_DNA"/>
</dbReference>
<dbReference type="GO" id="GO:0008443">
    <property type="term" value="F:phosphofructokinase activity"/>
    <property type="evidence" value="ECO:0007669"/>
    <property type="project" value="TreeGrafter"/>
</dbReference>
<dbReference type="GO" id="GO:0016052">
    <property type="term" value="P:carbohydrate catabolic process"/>
    <property type="evidence" value="ECO:0007669"/>
    <property type="project" value="UniProtKB-ARBA"/>
</dbReference>
<dbReference type="STRING" id="306541.SAMN05421668_101203"/>
<evidence type="ECO:0000256" key="5">
    <source>
        <dbReference type="ARBA" id="ARBA00022840"/>
    </source>
</evidence>
<gene>
    <name evidence="8" type="primary">lacC</name>
    <name evidence="8" type="ORF">HMI01_01050</name>
    <name evidence="9" type="ORF">SAMN05421668_101203</name>
</gene>
<dbReference type="GO" id="GO:0005524">
    <property type="term" value="F:ATP binding"/>
    <property type="evidence" value="ECO:0007669"/>
    <property type="project" value="UniProtKB-KW"/>
</dbReference>
<dbReference type="InterPro" id="IPR017583">
    <property type="entry name" value="Tagatose/fructose_Pkinase"/>
</dbReference>
<evidence type="ECO:0000313" key="11">
    <source>
        <dbReference type="Proteomes" id="UP000321773"/>
    </source>
</evidence>
<dbReference type="PANTHER" id="PTHR46566:SF5">
    <property type="entry name" value="1-PHOSPHOFRUCTOKINASE"/>
    <property type="match status" value="1"/>
</dbReference>
<dbReference type="InterPro" id="IPR002173">
    <property type="entry name" value="Carboh/pur_kinase_PfkB_CS"/>
</dbReference>